<evidence type="ECO:0000313" key="3">
    <source>
        <dbReference type="EMBL" id="VFK55858.1"/>
    </source>
</evidence>
<name>A0A451A787_9GAMM</name>
<evidence type="ECO:0000313" key="4">
    <source>
        <dbReference type="EMBL" id="VFK61891.1"/>
    </source>
</evidence>
<dbReference type="Pfam" id="PF13808">
    <property type="entry name" value="DDE_Tnp_1_assoc"/>
    <property type="match status" value="1"/>
</dbReference>
<sequence length="71" mass="8271">MNPGKEFESFPDTFGQLEDPRVERTKRYPMNEILLVRMCGIAAGCDGWNDIALFGKQRLDFLRQYLPFEQA</sequence>
<evidence type="ECO:0000259" key="1">
    <source>
        <dbReference type="Pfam" id="PF13808"/>
    </source>
</evidence>
<dbReference type="EMBL" id="CAADFV010000073">
    <property type="protein sequence ID" value="VFK61891.1"/>
    <property type="molecule type" value="Genomic_DNA"/>
</dbReference>
<evidence type="ECO:0000313" key="2">
    <source>
        <dbReference type="EMBL" id="VFK54952.1"/>
    </source>
</evidence>
<gene>
    <name evidence="2" type="ORF">BECKTUN1418D_GA0071000_102511</name>
    <name evidence="4" type="ORF">BECKTUN1418E_GA0071001_10734</name>
    <name evidence="3" type="ORF">BECKTUN1418F_GA0071002_10764</name>
</gene>
<dbReference type="EMBL" id="CAADFY010000076">
    <property type="protein sequence ID" value="VFK55858.1"/>
    <property type="molecule type" value="Genomic_DNA"/>
</dbReference>
<dbReference type="PANTHER" id="PTHR30298">
    <property type="entry name" value="H REPEAT-ASSOCIATED PREDICTED TRANSPOSASE"/>
    <property type="match status" value="1"/>
</dbReference>
<accession>A0A451A787</accession>
<dbReference type="InterPro" id="IPR051698">
    <property type="entry name" value="Transposase_11-like"/>
</dbReference>
<dbReference type="InterPro" id="IPR032806">
    <property type="entry name" value="YbfD_N"/>
</dbReference>
<protein>
    <submittedName>
        <fullName evidence="4">DDE_Tnp_1-associated</fullName>
    </submittedName>
</protein>
<feature type="domain" description="H repeat-associated protein N-terminal" evidence="1">
    <location>
        <begin position="12"/>
        <end position="70"/>
    </location>
</feature>
<dbReference type="EMBL" id="CAADFX010000025">
    <property type="protein sequence ID" value="VFK54952.1"/>
    <property type="molecule type" value="Genomic_DNA"/>
</dbReference>
<organism evidence="4">
    <name type="scientific">Candidatus Kentrum sp. TUN</name>
    <dbReference type="NCBI Taxonomy" id="2126343"/>
    <lineage>
        <taxon>Bacteria</taxon>
        <taxon>Pseudomonadati</taxon>
        <taxon>Pseudomonadota</taxon>
        <taxon>Gammaproteobacteria</taxon>
        <taxon>Candidatus Kentrum</taxon>
    </lineage>
</organism>
<proteinExistence type="predicted"/>
<reference evidence="4" key="1">
    <citation type="submission" date="2019-02" db="EMBL/GenBank/DDBJ databases">
        <authorList>
            <person name="Gruber-Vodicka R. H."/>
            <person name="Seah K. B. B."/>
        </authorList>
    </citation>
    <scope>NUCLEOTIDE SEQUENCE</scope>
    <source>
        <strain evidence="2">BECK_BY1</strain>
        <strain evidence="4">BECK_BY2</strain>
        <strain evidence="3">BECK_BY3</strain>
    </source>
</reference>
<dbReference type="PANTHER" id="PTHR30298:SF0">
    <property type="entry name" value="PROTEIN YBFL-RELATED"/>
    <property type="match status" value="1"/>
</dbReference>
<dbReference type="AlphaFoldDB" id="A0A451A787"/>